<dbReference type="InterPro" id="IPR009668">
    <property type="entry name" value="RNA_pol-assoc_fac_A49-like"/>
</dbReference>
<comment type="similarity">
    <text evidence="2">Belongs to the eukaryotic RPA49/POLR1E RNA polymerase subunit family.</text>
</comment>
<protein>
    <recommendedName>
        <fullName evidence="9">RNA polymerase I associated factor, A49-like protein</fullName>
    </recommendedName>
</protein>
<accession>A0AAN7TPZ8</accession>
<comment type="subcellular location">
    <subcellularLocation>
        <location evidence="1">Nucleus</location>
        <location evidence="1">Nucleolus</location>
    </subcellularLocation>
</comment>
<evidence type="ECO:0008006" key="9">
    <source>
        <dbReference type="Google" id="ProtNLM"/>
    </source>
</evidence>
<evidence type="ECO:0000256" key="3">
    <source>
        <dbReference type="ARBA" id="ARBA00022478"/>
    </source>
</evidence>
<evidence type="ECO:0000256" key="6">
    <source>
        <dbReference type="SAM" id="MobiDB-lite"/>
    </source>
</evidence>
<dbReference type="Proteomes" id="UP001310890">
    <property type="component" value="Unassembled WGS sequence"/>
</dbReference>
<evidence type="ECO:0000313" key="7">
    <source>
        <dbReference type="EMBL" id="KAK5111240.1"/>
    </source>
</evidence>
<keyword evidence="4" id="KW-0804">Transcription</keyword>
<dbReference type="GO" id="GO:0005730">
    <property type="term" value="C:nucleolus"/>
    <property type="evidence" value="ECO:0007669"/>
    <property type="project" value="UniProtKB-SubCell"/>
</dbReference>
<evidence type="ECO:0000256" key="2">
    <source>
        <dbReference type="ARBA" id="ARBA00009430"/>
    </source>
</evidence>
<evidence type="ECO:0000256" key="1">
    <source>
        <dbReference type="ARBA" id="ARBA00004604"/>
    </source>
</evidence>
<feature type="region of interest" description="Disordered" evidence="6">
    <location>
        <begin position="1"/>
        <end position="28"/>
    </location>
</feature>
<dbReference type="GO" id="GO:0006351">
    <property type="term" value="P:DNA-templated transcription"/>
    <property type="evidence" value="ECO:0007669"/>
    <property type="project" value="InterPro"/>
</dbReference>
<comment type="caution">
    <text evidence="7">The sequence shown here is derived from an EMBL/GenBank/DDBJ whole genome shotgun (WGS) entry which is preliminary data.</text>
</comment>
<sequence>MAGSEGKKRKRVVDGGSEGTSKTQRVQGDVKVVQVEQEGLHPVLLTTPGLTTPSISFNAYAKAKSSKAAGKTIQPHTHELLLHSTQHARVDYTAITSTSDQKLAHYTGVFDPATNTLQLIPSHHLTLKAIPRKPNAELEARSSQSRKNYISQREALGREFGTKKAQKFIASRTINAITNSPSKNGKGKATDVQEAILTTIADAGASQPKREEVEHDLLASKPIPTPNLDAEHVEDVYRFNTLIPPAEARLIPVQDWQNATRSGEAIMFNHRFPAHRVEAIGKGDNTDQLKAIRYMTLLLEFQDALTGSGGKGGKKVPKQEVMTQKFANWPPELVTGVRRRFTAEGGTTLGKWELERLWCHICCLGLFVSPGWKMETTDLRLDLKMENTQLGQYFSELGAKVARPTEKERESYGLKSKAEASVSRVARLKLPLEFPKARVGRRR</sequence>
<dbReference type="GO" id="GO:0003677">
    <property type="term" value="F:DNA binding"/>
    <property type="evidence" value="ECO:0007669"/>
    <property type="project" value="InterPro"/>
</dbReference>
<name>A0AAN7TPZ8_9PEZI</name>
<dbReference type="GO" id="GO:0000428">
    <property type="term" value="C:DNA-directed RNA polymerase complex"/>
    <property type="evidence" value="ECO:0007669"/>
    <property type="project" value="UniProtKB-KW"/>
</dbReference>
<keyword evidence="5" id="KW-0539">Nucleus</keyword>
<evidence type="ECO:0000256" key="5">
    <source>
        <dbReference type="ARBA" id="ARBA00023242"/>
    </source>
</evidence>
<dbReference type="PANTHER" id="PTHR14440">
    <property type="entry name" value="DNA-DIRECTED RNA POLYMERASE I SUBUNIT RPA49"/>
    <property type="match status" value="1"/>
</dbReference>
<dbReference type="Pfam" id="PF06870">
    <property type="entry name" value="RNA_pol_I_A49"/>
    <property type="match status" value="1"/>
</dbReference>
<evidence type="ECO:0000256" key="4">
    <source>
        <dbReference type="ARBA" id="ARBA00023163"/>
    </source>
</evidence>
<evidence type="ECO:0000313" key="8">
    <source>
        <dbReference type="Proteomes" id="UP001310890"/>
    </source>
</evidence>
<dbReference type="EMBL" id="JAVRRL010000041">
    <property type="protein sequence ID" value="KAK5111240.1"/>
    <property type="molecule type" value="Genomic_DNA"/>
</dbReference>
<organism evidence="7 8">
    <name type="scientific">Meristemomyces frigidus</name>
    <dbReference type="NCBI Taxonomy" id="1508187"/>
    <lineage>
        <taxon>Eukaryota</taxon>
        <taxon>Fungi</taxon>
        <taxon>Dikarya</taxon>
        <taxon>Ascomycota</taxon>
        <taxon>Pezizomycotina</taxon>
        <taxon>Dothideomycetes</taxon>
        <taxon>Dothideomycetidae</taxon>
        <taxon>Mycosphaerellales</taxon>
        <taxon>Teratosphaeriaceae</taxon>
        <taxon>Meristemomyces</taxon>
    </lineage>
</organism>
<proteinExistence type="inferred from homology"/>
<keyword evidence="3" id="KW-0240">DNA-directed RNA polymerase</keyword>
<dbReference type="AlphaFoldDB" id="A0AAN7TPZ8"/>
<reference evidence="7" key="1">
    <citation type="submission" date="2023-08" db="EMBL/GenBank/DDBJ databases">
        <title>Black Yeasts Isolated from many extreme environments.</title>
        <authorList>
            <person name="Coleine C."/>
            <person name="Stajich J.E."/>
            <person name="Selbmann L."/>
        </authorList>
    </citation>
    <scope>NUCLEOTIDE SEQUENCE</scope>
    <source>
        <strain evidence="7">CCFEE 5401</strain>
    </source>
</reference>
<gene>
    <name evidence="7" type="ORF">LTR62_005268</name>
</gene>